<dbReference type="InterPro" id="IPR000917">
    <property type="entry name" value="Sulfatase_N"/>
</dbReference>
<evidence type="ECO:0000256" key="3">
    <source>
        <dbReference type="SAM" id="SignalP"/>
    </source>
</evidence>
<evidence type="ECO:0000256" key="2">
    <source>
        <dbReference type="ARBA" id="ARBA00008779"/>
    </source>
</evidence>
<dbReference type="GO" id="GO:0004065">
    <property type="term" value="F:arylsulfatase activity"/>
    <property type="evidence" value="ECO:0007669"/>
    <property type="project" value="TreeGrafter"/>
</dbReference>
<dbReference type="PANTHER" id="PTHR42693:SF5">
    <property type="entry name" value="ARYLSULFATASE D"/>
    <property type="match status" value="1"/>
</dbReference>
<dbReference type="Gene3D" id="3.30.1120.10">
    <property type="match status" value="1"/>
</dbReference>
<comment type="caution">
    <text evidence="5">The sequence shown here is derived from an EMBL/GenBank/DDBJ whole genome shotgun (WGS) entry which is preliminary data.</text>
</comment>
<dbReference type="PANTHER" id="PTHR42693">
    <property type="entry name" value="ARYLSULFATASE FAMILY MEMBER"/>
    <property type="match status" value="1"/>
</dbReference>
<name>A0A7L0GNX9_HERCA</name>
<dbReference type="SUPFAM" id="SSF53649">
    <property type="entry name" value="Alkaline phosphatase-like"/>
    <property type="match status" value="1"/>
</dbReference>
<evidence type="ECO:0000313" key="6">
    <source>
        <dbReference type="Proteomes" id="UP000555649"/>
    </source>
</evidence>
<feature type="non-terminal residue" evidence="5">
    <location>
        <position position="189"/>
    </location>
</feature>
<feature type="domain" description="Sulfatase N-terminal" evidence="4">
    <location>
        <begin position="5"/>
        <end position="141"/>
    </location>
</feature>
<dbReference type="Proteomes" id="UP000555649">
    <property type="component" value="Unassembled WGS sequence"/>
</dbReference>
<gene>
    <name evidence="5" type="primary">Arse</name>
    <name evidence="5" type="ORF">HERCAC_R02412</name>
</gene>
<organism evidence="5 6">
    <name type="scientific">Herpetotheres cachinnans</name>
    <name type="common">Laughing falcon</name>
    <name type="synonym">Falco cachinnans</name>
    <dbReference type="NCBI Taxonomy" id="56343"/>
    <lineage>
        <taxon>Eukaryota</taxon>
        <taxon>Metazoa</taxon>
        <taxon>Chordata</taxon>
        <taxon>Craniata</taxon>
        <taxon>Vertebrata</taxon>
        <taxon>Euteleostomi</taxon>
        <taxon>Archelosauria</taxon>
        <taxon>Archosauria</taxon>
        <taxon>Dinosauria</taxon>
        <taxon>Saurischia</taxon>
        <taxon>Theropoda</taxon>
        <taxon>Coelurosauria</taxon>
        <taxon>Aves</taxon>
        <taxon>Neognathae</taxon>
        <taxon>Neoaves</taxon>
        <taxon>Telluraves</taxon>
        <taxon>Australaves</taxon>
        <taxon>Falconiformes</taxon>
        <taxon>Falconidae</taxon>
        <taxon>Herpetotheres</taxon>
    </lineage>
</organism>
<dbReference type="InterPro" id="IPR017850">
    <property type="entry name" value="Alkaline_phosphatase_core_sf"/>
</dbReference>
<dbReference type="EMBL" id="VXAJ01000252">
    <property type="protein sequence ID" value="NXK08580.1"/>
    <property type="molecule type" value="Genomic_DNA"/>
</dbReference>
<comment type="cofactor">
    <cofactor evidence="1">
        <name>Ca(2+)</name>
        <dbReference type="ChEBI" id="CHEBI:29108"/>
    </cofactor>
</comment>
<feature type="chain" id="PRO_5029742727" evidence="3">
    <location>
        <begin position="27"/>
        <end position="189"/>
    </location>
</feature>
<dbReference type="AlphaFoldDB" id="A0A7L0GNX9"/>
<evidence type="ECO:0000259" key="4">
    <source>
        <dbReference type="Pfam" id="PF00884"/>
    </source>
</evidence>
<dbReference type="Gene3D" id="3.40.720.10">
    <property type="entry name" value="Alkaline Phosphatase, subunit A"/>
    <property type="match status" value="1"/>
</dbReference>
<evidence type="ECO:0000256" key="1">
    <source>
        <dbReference type="ARBA" id="ARBA00001913"/>
    </source>
</evidence>
<comment type="similarity">
    <text evidence="2">Belongs to the sulfatase family.</text>
</comment>
<sequence>FYFRNKHRPFLLFVYLLHVHTPLITTEEFQGRSRHGLYGDNVEGMDWMVSRLLDVIDEEGLKNTTFIYFASDHGESLGACRGNARLGGWNGIYKGGKRMGGWEGGIHVPGTVRWPGVLPAGTVINEQCLVGIFPTVVHLAGGAVPQDRVIGWHTLLPLLQGRVQHSRHEFMFHCCGVFLHAVRWHQKDS</sequence>
<accession>A0A7L0GNX9</accession>
<reference evidence="5 6" key="1">
    <citation type="submission" date="2019-09" db="EMBL/GenBank/DDBJ databases">
        <title>Bird 10,000 Genomes (B10K) Project - Family phase.</title>
        <authorList>
            <person name="Zhang G."/>
        </authorList>
    </citation>
    <scope>NUCLEOTIDE SEQUENCE [LARGE SCALE GENOMIC DNA]</scope>
    <source>
        <strain evidence="5">B10K-DU-005-78</strain>
        <tissue evidence="5">Mixed tissue sample</tissue>
    </source>
</reference>
<feature type="signal peptide" evidence="3">
    <location>
        <begin position="1"/>
        <end position="26"/>
    </location>
</feature>
<keyword evidence="6" id="KW-1185">Reference proteome</keyword>
<feature type="non-terminal residue" evidence="5">
    <location>
        <position position="1"/>
    </location>
</feature>
<protein>
    <submittedName>
        <fullName evidence="5">ARSE Arylsulfatase</fullName>
    </submittedName>
</protein>
<dbReference type="Pfam" id="PF00884">
    <property type="entry name" value="Sulfatase"/>
    <property type="match status" value="1"/>
</dbReference>
<evidence type="ECO:0000313" key="5">
    <source>
        <dbReference type="EMBL" id="NXK08580.1"/>
    </source>
</evidence>
<keyword evidence="3" id="KW-0732">Signal</keyword>
<dbReference type="InterPro" id="IPR050738">
    <property type="entry name" value="Sulfatase"/>
</dbReference>
<proteinExistence type="inferred from homology"/>